<organism evidence="1 2">
    <name type="scientific">Sorangium cellulosum So0157-2</name>
    <dbReference type="NCBI Taxonomy" id="1254432"/>
    <lineage>
        <taxon>Bacteria</taxon>
        <taxon>Pseudomonadati</taxon>
        <taxon>Myxococcota</taxon>
        <taxon>Polyangia</taxon>
        <taxon>Polyangiales</taxon>
        <taxon>Polyangiaceae</taxon>
        <taxon>Sorangium</taxon>
    </lineage>
</organism>
<dbReference type="Proteomes" id="UP000014803">
    <property type="component" value="Chromosome"/>
</dbReference>
<dbReference type="EMBL" id="CP003969">
    <property type="protein sequence ID" value="AGP41359.1"/>
    <property type="molecule type" value="Genomic_DNA"/>
</dbReference>
<sequence>MHPHKEAAPHGRRGAILTALSRAARLHLMAAPRANGAGGRP</sequence>
<dbReference type="PATRIC" id="fig|1254432.3.peg.10596"/>
<accession>S4Y8Z6</accession>
<dbReference type="STRING" id="1254432.SCE1572_46855"/>
<proteinExistence type="predicted"/>
<protein>
    <submittedName>
        <fullName evidence="1">Uncharacterized protein</fullName>
    </submittedName>
</protein>
<evidence type="ECO:0000313" key="2">
    <source>
        <dbReference type="Proteomes" id="UP000014803"/>
    </source>
</evidence>
<dbReference type="AlphaFoldDB" id="S4Y8Z6"/>
<evidence type="ECO:0000313" key="1">
    <source>
        <dbReference type="EMBL" id="AGP41359.1"/>
    </source>
</evidence>
<dbReference type="HOGENOM" id="CLU_3276782_0_0_7"/>
<reference evidence="1 2" key="1">
    <citation type="journal article" date="2013" name="Sci. Rep.">
        <title>Extraordinary expansion of a Sorangium cellulosum genome from an alkaline milieu.</title>
        <authorList>
            <person name="Han K."/>
            <person name="Li Z.F."/>
            <person name="Peng R."/>
            <person name="Zhu L.P."/>
            <person name="Zhou T."/>
            <person name="Wang L.G."/>
            <person name="Li S.G."/>
            <person name="Zhang X.B."/>
            <person name="Hu W."/>
            <person name="Wu Z.H."/>
            <person name="Qin N."/>
            <person name="Li Y.Z."/>
        </authorList>
    </citation>
    <scope>NUCLEOTIDE SEQUENCE [LARGE SCALE GENOMIC DNA]</scope>
    <source>
        <strain evidence="1 2">So0157-2</strain>
    </source>
</reference>
<name>S4Y8Z6_SORCE</name>
<gene>
    <name evidence="1" type="ORF">SCE1572_46855</name>
</gene>
<dbReference type="KEGG" id="scu:SCE1572_46855"/>